<dbReference type="Proteomes" id="UP000001410">
    <property type="component" value="Chromosome"/>
</dbReference>
<evidence type="ECO:0000313" key="1">
    <source>
        <dbReference type="EMBL" id="AAN81504.1"/>
    </source>
</evidence>
<organism evidence="1 2">
    <name type="scientific">Escherichia coli O6:H1 (strain CFT073 / ATCC 700928 / UPEC)</name>
    <dbReference type="NCBI Taxonomy" id="199310"/>
    <lineage>
        <taxon>Bacteria</taxon>
        <taxon>Pseudomonadati</taxon>
        <taxon>Pseudomonadota</taxon>
        <taxon>Gammaproteobacteria</taxon>
        <taxon>Enterobacterales</taxon>
        <taxon>Enterobacteriaceae</taxon>
        <taxon>Escherichia</taxon>
    </lineage>
</organism>
<accession>A0A0H2V9N3</accession>
<dbReference type="AlphaFoldDB" id="A0A0H2V9N3"/>
<dbReference type="STRING" id="199310.c3054"/>
<protein>
    <submittedName>
        <fullName evidence="1">Uncharacterized protein</fullName>
    </submittedName>
</protein>
<evidence type="ECO:0000313" key="2">
    <source>
        <dbReference type="Proteomes" id="UP000001410"/>
    </source>
</evidence>
<sequence length="160" mass="18272">MPRLARKVFTRAAALSLSVIDITKPQLLFCFTFAFIVRNGGFDRVFCQNRTVNFHRRQFKFFSNIGVFDSLRFVERLPFHPFGDQGAGSDSRTAAVSFKTRVFNDTFIVDFNLQLHHVATGRRTHHAAADVLVVVVKGTHVTRILVMVDNFFAVSHYKFS</sequence>
<reference evidence="1 2" key="1">
    <citation type="journal article" date="2002" name="Proc. Natl. Acad. Sci. U.S.A.">
        <title>Extensive mosaic structure revealed by the complete genome sequence of uropathogenic Escherichia coli.</title>
        <authorList>
            <person name="Welch R.A."/>
            <person name="Burland V."/>
            <person name="Plunkett G.III."/>
            <person name="Redford P."/>
            <person name="Roesch P."/>
            <person name="Rasko D."/>
            <person name="Buckles E.L."/>
            <person name="Liou S.R."/>
            <person name="Boutin A."/>
            <person name="Hackett J."/>
            <person name="Stroud D."/>
            <person name="Mayhew G.F."/>
            <person name="Rose D.J."/>
            <person name="Zhou S."/>
            <person name="Schwartz D.C."/>
            <person name="Perna N.T."/>
            <person name="Mobley H.L."/>
            <person name="Donnenberg M.S."/>
            <person name="Blattner F.R."/>
        </authorList>
    </citation>
    <scope>NUCLEOTIDE SEQUENCE [LARGE SCALE GENOMIC DNA]</scope>
    <source>
        <strain evidence="2">CFT073 / ATCC 700928 / UPEC</strain>
    </source>
</reference>
<keyword evidence="2" id="KW-1185">Reference proteome</keyword>
<proteinExistence type="predicted"/>
<dbReference type="HOGENOM" id="CLU_1649466_0_0_6"/>
<dbReference type="KEGG" id="ecc:c3054"/>
<dbReference type="EMBL" id="AE014075">
    <property type="protein sequence ID" value="AAN81504.1"/>
    <property type="molecule type" value="Genomic_DNA"/>
</dbReference>
<gene>
    <name evidence="1" type="ordered locus">c3054</name>
</gene>
<name>A0A0H2V9N3_ECOL6</name>